<dbReference type="AlphaFoldDB" id="A0A4Y3WHP5"/>
<dbReference type="EMBL" id="BJNF01000109">
    <property type="protein sequence ID" value="GEC17419.1"/>
    <property type="molecule type" value="Genomic_DNA"/>
</dbReference>
<evidence type="ECO:0000313" key="1">
    <source>
        <dbReference type="EMBL" id="GEC17419.1"/>
    </source>
</evidence>
<reference evidence="1 2" key="1">
    <citation type="submission" date="2019-06" db="EMBL/GenBank/DDBJ databases">
        <title>Whole genome shotgun sequence of Nitrobacter winogradskyi NBRC 14297.</title>
        <authorList>
            <person name="Hosoyama A."/>
            <person name="Uohara A."/>
            <person name="Ohji S."/>
            <person name="Ichikawa N."/>
        </authorList>
    </citation>
    <scope>NUCLEOTIDE SEQUENCE [LARGE SCALE GENOMIC DNA]</scope>
    <source>
        <strain evidence="1 2">NBRC 14297</strain>
    </source>
</reference>
<gene>
    <name evidence="1" type="ORF">NWI01_33110</name>
</gene>
<protein>
    <submittedName>
        <fullName evidence="1">Uncharacterized protein</fullName>
    </submittedName>
</protein>
<evidence type="ECO:0000313" key="2">
    <source>
        <dbReference type="Proteomes" id="UP000318825"/>
    </source>
</evidence>
<organism evidence="1 2">
    <name type="scientific">Nitrobacter winogradskyi</name>
    <name type="common">Nitrobacter agilis</name>
    <dbReference type="NCBI Taxonomy" id="913"/>
    <lineage>
        <taxon>Bacteria</taxon>
        <taxon>Pseudomonadati</taxon>
        <taxon>Pseudomonadota</taxon>
        <taxon>Alphaproteobacteria</taxon>
        <taxon>Hyphomicrobiales</taxon>
        <taxon>Nitrobacteraceae</taxon>
        <taxon>Nitrobacter</taxon>
    </lineage>
</organism>
<name>A0A4Y3WHP5_NITWI</name>
<comment type="caution">
    <text evidence="1">The sequence shown here is derived from an EMBL/GenBank/DDBJ whole genome shotgun (WGS) entry which is preliminary data.</text>
</comment>
<proteinExistence type="predicted"/>
<sequence length="61" mass="6178">MQYALGPWLPLVAASIVAEPLFAAGQLYALAGMEAALAGFAPRIIGGVRAVSSPLGRPLVS</sequence>
<dbReference type="Proteomes" id="UP000318825">
    <property type="component" value="Unassembled WGS sequence"/>
</dbReference>
<accession>A0A4Y3WHP5</accession>